<feature type="compositionally biased region" description="Polar residues" evidence="4">
    <location>
        <begin position="1096"/>
        <end position="1105"/>
    </location>
</feature>
<dbReference type="RefSeq" id="XP_033651734.1">
    <property type="nucleotide sequence ID" value="XM_033798825.1"/>
</dbReference>
<dbReference type="PANTHER" id="PTHR43719">
    <property type="entry name" value="TWO-COMPONENT HISTIDINE KINASE"/>
    <property type="match status" value="1"/>
</dbReference>
<keyword evidence="1 2" id="KW-0597">Phosphoprotein</keyword>
<dbReference type="CDD" id="cd00130">
    <property type="entry name" value="PAS"/>
    <property type="match status" value="1"/>
</dbReference>
<gene>
    <name evidence="7" type="ORF">EI97DRAFT_435302</name>
</gene>
<feature type="compositionally biased region" description="Polar residues" evidence="4">
    <location>
        <begin position="1126"/>
        <end position="1137"/>
    </location>
</feature>
<dbReference type="InterPro" id="IPR003661">
    <property type="entry name" value="HisK_dim/P_dom"/>
</dbReference>
<organism evidence="7 8">
    <name type="scientific">Westerdykella ornata</name>
    <dbReference type="NCBI Taxonomy" id="318751"/>
    <lineage>
        <taxon>Eukaryota</taxon>
        <taxon>Fungi</taxon>
        <taxon>Dikarya</taxon>
        <taxon>Ascomycota</taxon>
        <taxon>Pezizomycotina</taxon>
        <taxon>Dothideomycetes</taxon>
        <taxon>Pleosporomycetidae</taxon>
        <taxon>Pleosporales</taxon>
        <taxon>Sporormiaceae</taxon>
        <taxon>Westerdykella</taxon>
    </lineage>
</organism>
<feature type="compositionally biased region" description="Low complexity" evidence="4">
    <location>
        <begin position="233"/>
        <end position="250"/>
    </location>
</feature>
<dbReference type="CDD" id="cd17546">
    <property type="entry name" value="REC_hyHK_CKI1_RcsC-like"/>
    <property type="match status" value="1"/>
</dbReference>
<dbReference type="SMART" id="SM00388">
    <property type="entry name" value="HisKA"/>
    <property type="match status" value="1"/>
</dbReference>
<dbReference type="InterPro" id="IPR001789">
    <property type="entry name" value="Sig_transdc_resp-reg_receiver"/>
</dbReference>
<feature type="coiled-coil region" evidence="3">
    <location>
        <begin position="616"/>
        <end position="650"/>
    </location>
</feature>
<evidence type="ECO:0000313" key="7">
    <source>
        <dbReference type="EMBL" id="KAF2274195.1"/>
    </source>
</evidence>
<dbReference type="SUPFAM" id="SSF55785">
    <property type="entry name" value="PYP-like sensor domain (PAS domain)"/>
    <property type="match status" value="1"/>
</dbReference>
<evidence type="ECO:0000259" key="6">
    <source>
        <dbReference type="PROSITE" id="PS50110"/>
    </source>
</evidence>
<dbReference type="PROSITE" id="PS50109">
    <property type="entry name" value="HIS_KIN"/>
    <property type="match status" value="1"/>
</dbReference>
<dbReference type="SUPFAM" id="SSF52172">
    <property type="entry name" value="CheY-like"/>
    <property type="match status" value="1"/>
</dbReference>
<feature type="region of interest" description="Disordered" evidence="4">
    <location>
        <begin position="1096"/>
        <end position="1148"/>
    </location>
</feature>
<dbReference type="PANTHER" id="PTHR43719:SF30">
    <property type="entry name" value="TWO-COMPONENT SYSTEM RESPONSE REGULATOR"/>
    <property type="match status" value="1"/>
</dbReference>
<feature type="modified residue" description="4-aspartylphosphate" evidence="2">
    <location>
        <position position="1234"/>
    </location>
</feature>
<evidence type="ECO:0000313" key="8">
    <source>
        <dbReference type="Proteomes" id="UP000800097"/>
    </source>
</evidence>
<evidence type="ECO:0000259" key="5">
    <source>
        <dbReference type="PROSITE" id="PS50109"/>
    </source>
</evidence>
<dbReference type="SMART" id="SM00387">
    <property type="entry name" value="HATPase_c"/>
    <property type="match status" value="1"/>
</dbReference>
<dbReference type="InterPro" id="IPR011006">
    <property type="entry name" value="CheY-like_superfamily"/>
</dbReference>
<dbReference type="SUPFAM" id="SSF55874">
    <property type="entry name" value="ATPase domain of HSP90 chaperone/DNA topoisomerase II/histidine kinase"/>
    <property type="match status" value="1"/>
</dbReference>
<feature type="domain" description="Response regulatory" evidence="6">
    <location>
        <begin position="1173"/>
        <end position="1305"/>
    </location>
</feature>
<dbReference type="InterPro" id="IPR035965">
    <property type="entry name" value="PAS-like_dom_sf"/>
</dbReference>
<accession>A0A6A6JD52</accession>
<name>A0A6A6JD52_WESOR</name>
<dbReference type="OrthoDB" id="303614at2759"/>
<dbReference type="Pfam" id="PF02518">
    <property type="entry name" value="HATPase_c"/>
    <property type="match status" value="1"/>
</dbReference>
<dbReference type="InterPro" id="IPR036097">
    <property type="entry name" value="HisK_dim/P_sf"/>
</dbReference>
<dbReference type="Pfam" id="PF00072">
    <property type="entry name" value="Response_reg"/>
    <property type="match status" value="1"/>
</dbReference>
<dbReference type="Pfam" id="PF26131">
    <property type="entry name" value="PAS-like"/>
    <property type="match status" value="1"/>
</dbReference>
<dbReference type="Proteomes" id="UP000800097">
    <property type="component" value="Unassembled WGS sequence"/>
</dbReference>
<evidence type="ECO:0000256" key="2">
    <source>
        <dbReference type="PROSITE-ProRule" id="PRU00169"/>
    </source>
</evidence>
<feature type="domain" description="Histidine kinase" evidence="5">
    <location>
        <begin position="792"/>
        <end position="1059"/>
    </location>
</feature>
<dbReference type="InterPro" id="IPR050956">
    <property type="entry name" value="2C_system_His_kinase"/>
</dbReference>
<dbReference type="Gene3D" id="3.40.50.2300">
    <property type="match status" value="1"/>
</dbReference>
<feature type="region of interest" description="Disordered" evidence="4">
    <location>
        <begin position="180"/>
        <end position="267"/>
    </location>
</feature>
<dbReference type="PRINTS" id="PR00344">
    <property type="entry name" value="BCTRLSENSOR"/>
</dbReference>
<dbReference type="SUPFAM" id="SSF47384">
    <property type="entry name" value="Homodimeric domain of signal transducing histidine kinase"/>
    <property type="match status" value="1"/>
</dbReference>
<evidence type="ECO:0000256" key="1">
    <source>
        <dbReference type="ARBA" id="ARBA00022553"/>
    </source>
</evidence>
<dbReference type="SMART" id="SM00448">
    <property type="entry name" value="REC"/>
    <property type="match status" value="1"/>
</dbReference>
<dbReference type="CDD" id="cd00082">
    <property type="entry name" value="HisKA"/>
    <property type="match status" value="1"/>
</dbReference>
<dbReference type="InterPro" id="IPR005467">
    <property type="entry name" value="His_kinase_dom"/>
</dbReference>
<proteinExistence type="predicted"/>
<dbReference type="PROSITE" id="PS50110">
    <property type="entry name" value="RESPONSE_REGULATORY"/>
    <property type="match status" value="1"/>
</dbReference>
<dbReference type="Gene3D" id="3.30.450.20">
    <property type="entry name" value="PAS domain"/>
    <property type="match status" value="2"/>
</dbReference>
<protein>
    <submittedName>
        <fullName evidence="7">Aerobic respiration control sensor protein arcB</fullName>
    </submittedName>
</protein>
<evidence type="ECO:0000256" key="3">
    <source>
        <dbReference type="SAM" id="Coils"/>
    </source>
</evidence>
<dbReference type="GeneID" id="54552000"/>
<dbReference type="Pfam" id="PF00512">
    <property type="entry name" value="HisKA"/>
    <property type="match status" value="1"/>
</dbReference>
<feature type="region of interest" description="Disordered" evidence="4">
    <location>
        <begin position="1"/>
        <end position="21"/>
    </location>
</feature>
<keyword evidence="8" id="KW-1185">Reference proteome</keyword>
<dbReference type="InterPro" id="IPR003594">
    <property type="entry name" value="HATPase_dom"/>
</dbReference>
<dbReference type="Gene3D" id="1.10.287.130">
    <property type="match status" value="1"/>
</dbReference>
<dbReference type="GO" id="GO:0000155">
    <property type="term" value="F:phosphorelay sensor kinase activity"/>
    <property type="evidence" value="ECO:0007669"/>
    <property type="project" value="InterPro"/>
</dbReference>
<dbReference type="InterPro" id="IPR000014">
    <property type="entry name" value="PAS"/>
</dbReference>
<dbReference type="EMBL" id="ML986504">
    <property type="protein sequence ID" value="KAF2274195.1"/>
    <property type="molecule type" value="Genomic_DNA"/>
</dbReference>
<dbReference type="InterPro" id="IPR058846">
    <property type="entry name" value="PAS-like"/>
</dbReference>
<dbReference type="InterPro" id="IPR036890">
    <property type="entry name" value="HATPase_C_sf"/>
</dbReference>
<feature type="compositionally biased region" description="Polar residues" evidence="4">
    <location>
        <begin position="211"/>
        <end position="220"/>
    </location>
</feature>
<dbReference type="Gene3D" id="3.30.565.10">
    <property type="entry name" value="Histidine kinase-like ATPase, C-terminal domain"/>
    <property type="match status" value="1"/>
</dbReference>
<reference evidence="7" key="1">
    <citation type="journal article" date="2020" name="Stud. Mycol.">
        <title>101 Dothideomycetes genomes: a test case for predicting lifestyles and emergence of pathogens.</title>
        <authorList>
            <person name="Haridas S."/>
            <person name="Albert R."/>
            <person name="Binder M."/>
            <person name="Bloem J."/>
            <person name="Labutti K."/>
            <person name="Salamov A."/>
            <person name="Andreopoulos B."/>
            <person name="Baker S."/>
            <person name="Barry K."/>
            <person name="Bills G."/>
            <person name="Bluhm B."/>
            <person name="Cannon C."/>
            <person name="Castanera R."/>
            <person name="Culley D."/>
            <person name="Daum C."/>
            <person name="Ezra D."/>
            <person name="Gonzalez J."/>
            <person name="Henrissat B."/>
            <person name="Kuo A."/>
            <person name="Liang C."/>
            <person name="Lipzen A."/>
            <person name="Lutzoni F."/>
            <person name="Magnuson J."/>
            <person name="Mondo S."/>
            <person name="Nolan M."/>
            <person name="Ohm R."/>
            <person name="Pangilinan J."/>
            <person name="Park H.-J."/>
            <person name="Ramirez L."/>
            <person name="Alfaro M."/>
            <person name="Sun H."/>
            <person name="Tritt A."/>
            <person name="Yoshinaga Y."/>
            <person name="Zwiers L.-H."/>
            <person name="Turgeon B."/>
            <person name="Goodwin S."/>
            <person name="Spatafora J."/>
            <person name="Crous P."/>
            <person name="Grigoriev I."/>
        </authorList>
    </citation>
    <scope>NUCLEOTIDE SEQUENCE</scope>
    <source>
        <strain evidence="7">CBS 379.55</strain>
    </source>
</reference>
<keyword evidence="3" id="KW-0175">Coiled coil</keyword>
<dbReference type="InterPro" id="IPR004358">
    <property type="entry name" value="Sig_transdc_His_kin-like_C"/>
</dbReference>
<evidence type="ECO:0000256" key="4">
    <source>
        <dbReference type="SAM" id="MobiDB-lite"/>
    </source>
</evidence>
<sequence length="1312" mass="145928">MTDVRPDQSGVPGPLPKDPNRHAYIEKDAVTELNSIPLNDILDQDSRPTFVLDLDSDYVNYNLRKDELRPIFCNSALRLHETLLDSVTGVTGVEDPAEPGYSTYLEFRSWATSWSKFDDSRDVFPLTCLFMGMLWTGSTVRQRFRIISGNRCYDLSQLPKEALQAGSPIELEYGVIPPNKPPAKAISNDRAGDVRPPRILTSRPARAVPGTETSSTTLVTFSKASRAKDKSSRISTSDGKSAKTSGSSSSIPLSAPDNGVPDWTAEQPTGVMTDHVLLARNVDWAATPLGPMTSWSREFREVANLVMRNPHPAALFWGEELTMLYNEAYAKEVAGNKHPELMGTGFSGPFSELWDGVSPVFRECARTGKSVRRENDPLPIERYGYLEETFFSWSFIPLYGGTDRILGFYNGPFETTYQTISRRRLQTLRNLGEKLAQARSFKHFWKCVLDGLEDNHNDIPFALLYSITDSEDADAASHSSDSTISLKSCFLEGSIGIPENHPASPPKLDLKRSKEGFIPAFREAMRTREPTMLQTRDGTLPETLLEGIEWRGTGDPCKEAIIIPVRPTNGETIYAFLLIGVNPRRAWDEDYRDFSAMLNRQLATSLASFLLFEDEVRQSRHEAEAAALQRERLSQELQLQTNRMRRMTELSPLGMYLFSPDGVLLEANDRYFEMTGHRRDVQSEFSFMDYIAESSKQTAKVMWDSLVKDLKPKYGELQLKNPKVDTRDLNGEPIEYWVLASSMPEIGMNGELVSIMGSIADISHMKWAQGLQERRLREAEETKRQQNEFIDITSHEMRNPLSAILICADDIRDTLSRHQFSGGDAAVISECIESANNIALCVQHQKAIVDDILTVSKLDSNLLVITPVPVQPVTVIQRAMSMFKPEVQAKDIEFEFCPQDSLENLQVDWVNLDPSRLLQITVNLITNAIKFTQSSSKRVISVMLGASVDPPDLQSKGFEYVPTRGPLVNITGGDDWGNGELLYIRVHVQDTGCGLTPEEKQLLFERFAQASPRTHAYYGGSGLGLFISRQLAELHGGQIGVSSEAGVGSTFGFFIQARRVVAPENYMSGQQQGLPPPQVTKSGEVRRYPVEDVSTAIPSLSTISEASKRGDRGEEEEEEEKEETRSQSPKQVPTPETMTPILTPGPSTITLPAAVRAAELAEATGSPSTSPMHILIVEDNIVNQKVLSKQLQKAGCIVSTADNGLHCLSFLSRTHFFSPHGPGTGIPLSLILMDLEMPEMDGLTCVGRIREMEREGRVRGHVPVIAVTANVREEQVRLALGRGMDEVVSKPFRVKELMEGIRRVLGRLEGDG</sequence>